<sequence length="583" mass="63227">MTSIIPFDTRLGAKFHRARVREGRPRRTVPMAGREDVEAIQEWLNRSYGSHSEWVDLDEDGIAGWGTIRGLIRGLQIELGFTGNEVDGVFGNALKAAVPVLTPPTSTPQRIICIAQSALRVKGYNAATVDSGEFGHFIDNTVLAVQKLSDDANYHENRASNGNPTINKEVWKGLCSQDAYVLVQGGDPKLRTIQQRLNDSVNQPAMGLNPTDGVVTPQLARGLIKAVQVLLGLTNTDDPSVPGAADGIWGSGTAQAVRNIGGITAGAGQRWWRLLAYALYVNGYDSINVDDPAWADVAGSANDFGYSLRLNVTPGQTQAVSPLIVSALFVSYGDQERGWNDLRHDVIEPMVGIDTATRLTGLTKTFVNPDANLYKLHVGFVGRYMQNAPDPVLDKEMTLEEIEELSQLRTENEFNEVAFGIAPIWQTSANSAGYFIAGRGTTDAELAHARADSLGIPSNVTIYFAVDFDAFGSVIDDPIVPYFVELNTRNAQLGGRPIGVYGPRAVCNRMNAEGLATASYVGNLSYGWTGNLGQPMPSNWAIDQFVEFDAKFYDDDGNPAGTFGVDQLIHNPGNGQLWYPEAD</sequence>
<reference evidence="2 3" key="1">
    <citation type="submission" date="2019-02" db="EMBL/GenBank/DDBJ databases">
        <title>Complete Genome Sequence and Methylome Analysis of Brevibacterium luteolum NEB1784.</title>
        <authorList>
            <person name="Fomenkov A."/>
            <person name="Roberts R.J."/>
        </authorList>
    </citation>
    <scope>NUCLEOTIDE SEQUENCE [LARGE SCALE GENOMIC DNA]</scope>
    <source>
        <strain evidence="2 3">NEB1784</strain>
    </source>
</reference>
<accession>A0A6G8KXK8</accession>
<dbReference type="InterPro" id="IPR015020">
    <property type="entry name" value="Rv2525c-like_Glyco_Hydro-like"/>
</dbReference>
<evidence type="ECO:0000313" key="2">
    <source>
        <dbReference type="EMBL" id="QIN29240.1"/>
    </source>
</evidence>
<evidence type="ECO:0000259" key="1">
    <source>
        <dbReference type="Pfam" id="PF08924"/>
    </source>
</evidence>
<dbReference type="KEGG" id="blut:EW640_08110"/>
<gene>
    <name evidence="2" type="ORF">EW640_08110</name>
</gene>
<dbReference type="SUPFAM" id="SSF51445">
    <property type="entry name" value="(Trans)glycosidases"/>
    <property type="match status" value="1"/>
</dbReference>
<dbReference type="Gene3D" id="3.20.20.80">
    <property type="entry name" value="Glycosidases"/>
    <property type="match status" value="1"/>
</dbReference>
<dbReference type="InterPro" id="IPR017853">
    <property type="entry name" value="GH"/>
</dbReference>
<dbReference type="Pfam" id="PF08924">
    <property type="entry name" value="Rv2525c_GlyHyd-like"/>
    <property type="match status" value="1"/>
</dbReference>
<proteinExistence type="predicted"/>
<dbReference type="AlphaFoldDB" id="A0A6G8KXK8"/>
<name>A0A6G8KXK8_9MICO</name>
<organism evidence="2 3">
    <name type="scientific">Brevibacterium luteolum</name>
    <dbReference type="NCBI Taxonomy" id="199591"/>
    <lineage>
        <taxon>Bacteria</taxon>
        <taxon>Bacillati</taxon>
        <taxon>Actinomycetota</taxon>
        <taxon>Actinomycetes</taxon>
        <taxon>Micrococcales</taxon>
        <taxon>Brevibacteriaceae</taxon>
        <taxon>Brevibacterium</taxon>
    </lineage>
</organism>
<protein>
    <submittedName>
        <fullName evidence="2">DUF1906 domain-containing protein</fullName>
    </submittedName>
</protein>
<evidence type="ECO:0000313" key="3">
    <source>
        <dbReference type="Proteomes" id="UP000501518"/>
    </source>
</evidence>
<feature type="domain" description="Rv2525c-like glycoside hydrolase-like" evidence="1">
    <location>
        <begin position="378"/>
        <end position="547"/>
    </location>
</feature>
<dbReference type="EMBL" id="CP035810">
    <property type="protein sequence ID" value="QIN29240.1"/>
    <property type="molecule type" value="Genomic_DNA"/>
</dbReference>
<dbReference type="Proteomes" id="UP000501518">
    <property type="component" value="Chromosome"/>
</dbReference>